<evidence type="ECO:0000256" key="3">
    <source>
        <dbReference type="PROSITE-ProRule" id="PRU00169"/>
    </source>
</evidence>
<organism evidence="5 6">
    <name type="scientific">Pedobacter psychroterrae</name>
    <dbReference type="NCBI Taxonomy" id="2530453"/>
    <lineage>
        <taxon>Bacteria</taxon>
        <taxon>Pseudomonadati</taxon>
        <taxon>Bacteroidota</taxon>
        <taxon>Sphingobacteriia</taxon>
        <taxon>Sphingobacteriales</taxon>
        <taxon>Sphingobacteriaceae</taxon>
        <taxon>Pedobacter</taxon>
    </lineage>
</organism>
<dbReference type="GO" id="GO:0000160">
    <property type="term" value="P:phosphorelay signal transduction system"/>
    <property type="evidence" value="ECO:0007669"/>
    <property type="project" value="UniProtKB-KW"/>
</dbReference>
<dbReference type="Pfam" id="PF00072">
    <property type="entry name" value="Response_reg"/>
    <property type="match status" value="1"/>
</dbReference>
<dbReference type="InterPro" id="IPR050595">
    <property type="entry name" value="Bact_response_regulator"/>
</dbReference>
<feature type="modified residue" description="4-aspartylphosphate" evidence="3">
    <location>
        <position position="56"/>
    </location>
</feature>
<dbReference type="Proteomes" id="UP000293347">
    <property type="component" value="Unassembled WGS sequence"/>
</dbReference>
<proteinExistence type="predicted"/>
<evidence type="ECO:0000256" key="2">
    <source>
        <dbReference type="ARBA" id="ARBA00023012"/>
    </source>
</evidence>
<keyword evidence="6" id="KW-1185">Reference proteome</keyword>
<feature type="domain" description="Response regulatory" evidence="4">
    <location>
        <begin position="7"/>
        <end position="120"/>
    </location>
</feature>
<name>A0A4R0NJ70_9SPHI</name>
<evidence type="ECO:0000259" key="4">
    <source>
        <dbReference type="PROSITE" id="PS50110"/>
    </source>
</evidence>
<evidence type="ECO:0000313" key="5">
    <source>
        <dbReference type="EMBL" id="TCC98924.1"/>
    </source>
</evidence>
<gene>
    <name evidence="5" type="ORF">EZ437_17435</name>
</gene>
<dbReference type="AlphaFoldDB" id="A0A4R0NJ70"/>
<dbReference type="OrthoDB" id="5432534at2"/>
<keyword evidence="1 3" id="KW-0597">Phosphoprotein</keyword>
<dbReference type="Gene3D" id="3.40.50.2300">
    <property type="match status" value="1"/>
</dbReference>
<dbReference type="EMBL" id="SJSL01000006">
    <property type="protein sequence ID" value="TCC98924.1"/>
    <property type="molecule type" value="Genomic_DNA"/>
</dbReference>
<dbReference type="SMART" id="SM00448">
    <property type="entry name" value="REC"/>
    <property type="match status" value="1"/>
</dbReference>
<protein>
    <submittedName>
        <fullName evidence="5">Response regulator</fullName>
    </submittedName>
</protein>
<accession>A0A4R0NJ70</accession>
<evidence type="ECO:0000313" key="6">
    <source>
        <dbReference type="Proteomes" id="UP000293347"/>
    </source>
</evidence>
<reference evidence="5 6" key="1">
    <citation type="submission" date="2019-02" db="EMBL/GenBank/DDBJ databases">
        <title>Pedobacter sp. RP-1-14 sp. nov., isolated from Arctic soil.</title>
        <authorList>
            <person name="Dahal R.H."/>
        </authorList>
    </citation>
    <scope>NUCLEOTIDE SEQUENCE [LARGE SCALE GENOMIC DNA]</scope>
    <source>
        <strain evidence="5 6">RP-1-14</strain>
    </source>
</reference>
<dbReference type="PROSITE" id="PS50110">
    <property type="entry name" value="RESPONSE_REGULATORY"/>
    <property type="match status" value="1"/>
</dbReference>
<dbReference type="InterPro" id="IPR011006">
    <property type="entry name" value="CheY-like_superfamily"/>
</dbReference>
<dbReference type="InterPro" id="IPR001789">
    <property type="entry name" value="Sig_transdc_resp-reg_receiver"/>
</dbReference>
<sequence>MASAMKSIFVIEDNEDIGFILDYFLREEGFKVRLFARAEDFTKAFKHEVPDIFLVDVMLPDGDGIDLCNLIKHDSRSAEVPVLIMSAHSDEAAVKRCKAEEFIPKPFDLIELGNTINTYLAAS</sequence>
<dbReference type="PANTHER" id="PTHR44591">
    <property type="entry name" value="STRESS RESPONSE REGULATOR PROTEIN 1"/>
    <property type="match status" value="1"/>
</dbReference>
<dbReference type="PANTHER" id="PTHR44591:SF14">
    <property type="entry name" value="PROTEIN PILG"/>
    <property type="match status" value="1"/>
</dbReference>
<keyword evidence="2" id="KW-0902">Two-component regulatory system</keyword>
<comment type="caution">
    <text evidence="5">The sequence shown here is derived from an EMBL/GenBank/DDBJ whole genome shotgun (WGS) entry which is preliminary data.</text>
</comment>
<evidence type="ECO:0000256" key="1">
    <source>
        <dbReference type="ARBA" id="ARBA00022553"/>
    </source>
</evidence>
<dbReference type="SUPFAM" id="SSF52172">
    <property type="entry name" value="CheY-like"/>
    <property type="match status" value="1"/>
</dbReference>